<proteinExistence type="predicted"/>
<gene>
    <name evidence="1" type="ORF">HUJ06_019094</name>
</gene>
<organism evidence="1 2">
    <name type="scientific">Nelumbo nucifera</name>
    <name type="common">Sacred lotus</name>
    <dbReference type="NCBI Taxonomy" id="4432"/>
    <lineage>
        <taxon>Eukaryota</taxon>
        <taxon>Viridiplantae</taxon>
        <taxon>Streptophyta</taxon>
        <taxon>Embryophyta</taxon>
        <taxon>Tracheophyta</taxon>
        <taxon>Spermatophyta</taxon>
        <taxon>Magnoliopsida</taxon>
        <taxon>Proteales</taxon>
        <taxon>Nelumbonaceae</taxon>
        <taxon>Nelumbo</taxon>
    </lineage>
</organism>
<dbReference type="EMBL" id="DUZY01000008">
    <property type="protein sequence ID" value="DAD49157.1"/>
    <property type="molecule type" value="Genomic_DNA"/>
</dbReference>
<keyword evidence="2" id="KW-1185">Reference proteome</keyword>
<sequence>MLRKSHSPKLAYFVVYKPRPTTSIMEASIYISLAYYQTGDTSCAGTQEVKKKIQTDVFHIGIQLFQWLLFQ</sequence>
<accession>A0A822ZW90</accession>
<evidence type="ECO:0000313" key="2">
    <source>
        <dbReference type="Proteomes" id="UP000607653"/>
    </source>
</evidence>
<comment type="caution">
    <text evidence="1">The sequence shown here is derived from an EMBL/GenBank/DDBJ whole genome shotgun (WGS) entry which is preliminary data.</text>
</comment>
<evidence type="ECO:0000313" key="1">
    <source>
        <dbReference type="EMBL" id="DAD49157.1"/>
    </source>
</evidence>
<dbReference type="Proteomes" id="UP000607653">
    <property type="component" value="Unassembled WGS sequence"/>
</dbReference>
<protein>
    <submittedName>
        <fullName evidence="1">Uncharacterized protein</fullName>
    </submittedName>
</protein>
<reference evidence="1 2" key="1">
    <citation type="journal article" date="2020" name="Mol. Biol. Evol.">
        <title>Distinct Expression and Methylation Patterns for Genes with Different Fates following a Single Whole-Genome Duplication in Flowering Plants.</title>
        <authorList>
            <person name="Shi T."/>
            <person name="Rahmani R.S."/>
            <person name="Gugger P.F."/>
            <person name="Wang M."/>
            <person name="Li H."/>
            <person name="Zhang Y."/>
            <person name="Li Z."/>
            <person name="Wang Q."/>
            <person name="Van de Peer Y."/>
            <person name="Marchal K."/>
            <person name="Chen J."/>
        </authorList>
    </citation>
    <scope>NUCLEOTIDE SEQUENCE [LARGE SCALE GENOMIC DNA]</scope>
    <source>
        <tissue evidence="1">Leaf</tissue>
    </source>
</reference>
<name>A0A822ZW90_NELNU</name>
<dbReference type="AlphaFoldDB" id="A0A822ZW90"/>